<reference evidence="2 3" key="1">
    <citation type="journal article" date="2014" name="Mol. Plant">
        <title>Chromosome Scale Genome Assembly and Transcriptome Profiling of Nannochloropsis gaditana in Nitrogen Depletion.</title>
        <authorList>
            <person name="Corteggiani Carpinelli E."/>
            <person name="Telatin A."/>
            <person name="Vitulo N."/>
            <person name="Forcato C."/>
            <person name="D'Angelo M."/>
            <person name="Schiavon R."/>
            <person name="Vezzi A."/>
            <person name="Giacometti G.M."/>
            <person name="Morosinotto T."/>
            <person name="Valle G."/>
        </authorList>
    </citation>
    <scope>NUCLEOTIDE SEQUENCE [LARGE SCALE GENOMIC DNA]</scope>
    <source>
        <strain evidence="2 3">B-31</strain>
    </source>
</reference>
<dbReference type="EMBL" id="AZIL01000201">
    <property type="protein sequence ID" value="EWM28990.1"/>
    <property type="molecule type" value="Genomic_DNA"/>
</dbReference>
<sequence>MPVDRMMKKTSTPHQAWGGAKRAKAFYAAEKQDQKKDGTEESSIQTKLAHLMSPKAGRDSRTGCEFERKTTRGARRGAQGG</sequence>
<name>W7TPF5_9STRA</name>
<accession>W7TPF5</accession>
<feature type="region of interest" description="Disordered" evidence="1">
    <location>
        <begin position="1"/>
        <end position="81"/>
    </location>
</feature>
<feature type="compositionally biased region" description="Basic and acidic residues" evidence="1">
    <location>
        <begin position="30"/>
        <end position="39"/>
    </location>
</feature>
<evidence type="ECO:0000256" key="1">
    <source>
        <dbReference type="SAM" id="MobiDB-lite"/>
    </source>
</evidence>
<feature type="compositionally biased region" description="Basic and acidic residues" evidence="1">
    <location>
        <begin position="56"/>
        <end position="70"/>
    </location>
</feature>
<dbReference type="Proteomes" id="UP000019335">
    <property type="component" value="Chromosome 3"/>
</dbReference>
<organism evidence="2 3">
    <name type="scientific">Nannochloropsis gaditana</name>
    <dbReference type="NCBI Taxonomy" id="72520"/>
    <lineage>
        <taxon>Eukaryota</taxon>
        <taxon>Sar</taxon>
        <taxon>Stramenopiles</taxon>
        <taxon>Ochrophyta</taxon>
        <taxon>Eustigmatophyceae</taxon>
        <taxon>Eustigmatales</taxon>
        <taxon>Monodopsidaceae</taxon>
        <taxon>Nannochloropsis</taxon>
    </lineage>
</organism>
<protein>
    <submittedName>
        <fullName evidence="2">Uncharacterized protein</fullName>
    </submittedName>
</protein>
<evidence type="ECO:0000313" key="3">
    <source>
        <dbReference type="Proteomes" id="UP000019335"/>
    </source>
</evidence>
<gene>
    <name evidence="2" type="ORF">Naga_100817g3</name>
</gene>
<keyword evidence="3" id="KW-1185">Reference proteome</keyword>
<comment type="caution">
    <text evidence="2">The sequence shown here is derived from an EMBL/GenBank/DDBJ whole genome shotgun (WGS) entry which is preliminary data.</text>
</comment>
<evidence type="ECO:0000313" key="2">
    <source>
        <dbReference type="EMBL" id="EWM28990.1"/>
    </source>
</evidence>
<dbReference type="AlphaFoldDB" id="W7TPF5"/>
<proteinExistence type="predicted"/>